<accession>A0A939HRN2</accession>
<comment type="caution">
    <text evidence="1">The sequence shown here is derived from an EMBL/GenBank/DDBJ whole genome shotgun (WGS) entry which is preliminary data.</text>
</comment>
<protein>
    <recommendedName>
        <fullName evidence="3">HNH endonuclease</fullName>
    </recommendedName>
</protein>
<dbReference type="EMBL" id="JAFVMH010000019">
    <property type="protein sequence ID" value="MBO1326779.1"/>
    <property type="molecule type" value="Genomic_DNA"/>
</dbReference>
<evidence type="ECO:0008006" key="3">
    <source>
        <dbReference type="Google" id="ProtNLM"/>
    </source>
</evidence>
<dbReference type="Proteomes" id="UP000664073">
    <property type="component" value="Unassembled WGS sequence"/>
</dbReference>
<sequence length="231" mass="26382">MIPLCVPKGQESVALRCGATWSSAEGCHVVEALPLIIEPTSPLLGFLPYRFRPDRAPPYVRPWMVPQPLWGWNLRALLAKADWDTVRRWAYRRAGYRCRICGQRGADYPVEADEGWAYDDAQCVQTLKGVVALCPRCHEVRHWGRTMATGREAAALDWMVFVNGWSREDARTCAQAALKEWSLRSARSWTCDISWVEQTFGMTLLPDARERAAVRQKNLVGLARQTYYRKP</sequence>
<name>A0A939HRN2_9PROT</name>
<gene>
    <name evidence="1" type="ORF">J2D77_16675</name>
</gene>
<evidence type="ECO:0000313" key="2">
    <source>
        <dbReference type="Proteomes" id="UP000664073"/>
    </source>
</evidence>
<organism evidence="1 2">
    <name type="scientific">Acetobacter garciniae</name>
    <dbReference type="NCBI Taxonomy" id="2817435"/>
    <lineage>
        <taxon>Bacteria</taxon>
        <taxon>Pseudomonadati</taxon>
        <taxon>Pseudomonadota</taxon>
        <taxon>Alphaproteobacteria</taxon>
        <taxon>Acetobacterales</taxon>
        <taxon>Acetobacteraceae</taxon>
        <taxon>Acetobacter</taxon>
    </lineage>
</organism>
<reference evidence="1" key="1">
    <citation type="submission" date="2021-03" db="EMBL/GenBank/DDBJ databases">
        <title>The complete genome sequence of Acetobacter sp. TBRC 12339.</title>
        <authorList>
            <person name="Charoenyingcharoen P."/>
            <person name="Yukphan P."/>
        </authorList>
    </citation>
    <scope>NUCLEOTIDE SEQUENCE</scope>
    <source>
        <strain evidence="1">TBRC 12339</strain>
    </source>
</reference>
<dbReference type="AlphaFoldDB" id="A0A939HRN2"/>
<dbReference type="RefSeq" id="WP_207847642.1">
    <property type="nucleotide sequence ID" value="NZ_JAFVMH010000019.1"/>
</dbReference>
<keyword evidence="2" id="KW-1185">Reference proteome</keyword>
<evidence type="ECO:0000313" key="1">
    <source>
        <dbReference type="EMBL" id="MBO1326779.1"/>
    </source>
</evidence>
<proteinExistence type="predicted"/>